<evidence type="ECO:0000313" key="5">
    <source>
        <dbReference type="Proteomes" id="UP000011715"/>
    </source>
</evidence>
<evidence type="ECO:0000313" key="3">
    <source>
        <dbReference type="EMBL" id="KLU81164.1"/>
    </source>
</evidence>
<dbReference type="EnsemblFungi" id="MAPG_00259T0">
    <property type="protein sequence ID" value="MAPG_00259T0"/>
    <property type="gene ID" value="MAPG_00259"/>
</dbReference>
<feature type="domain" description="Phospholipase/carboxylesterase/thioesterase" evidence="2">
    <location>
        <begin position="14"/>
        <end position="267"/>
    </location>
</feature>
<dbReference type="Pfam" id="PF02230">
    <property type="entry name" value="Abhydrolase_2"/>
    <property type="match status" value="1"/>
</dbReference>
<reference evidence="3" key="3">
    <citation type="submission" date="2011-03" db="EMBL/GenBank/DDBJ databases">
        <title>Annotation of Magnaporthe poae ATCC 64411.</title>
        <authorList>
            <person name="Ma L.-J."/>
            <person name="Dead R."/>
            <person name="Young S.K."/>
            <person name="Zeng Q."/>
            <person name="Gargeya S."/>
            <person name="Fitzgerald M."/>
            <person name="Haas B."/>
            <person name="Abouelleil A."/>
            <person name="Alvarado L."/>
            <person name="Arachchi H.M."/>
            <person name="Berlin A."/>
            <person name="Brown A."/>
            <person name="Chapman S.B."/>
            <person name="Chen Z."/>
            <person name="Dunbar C."/>
            <person name="Freedman E."/>
            <person name="Gearin G."/>
            <person name="Gellesch M."/>
            <person name="Goldberg J."/>
            <person name="Griggs A."/>
            <person name="Gujja S."/>
            <person name="Heiman D."/>
            <person name="Howarth C."/>
            <person name="Larson L."/>
            <person name="Lui A."/>
            <person name="MacDonald P.J.P."/>
            <person name="Mehta T."/>
            <person name="Montmayeur A."/>
            <person name="Murphy C."/>
            <person name="Neiman D."/>
            <person name="Pearson M."/>
            <person name="Priest M."/>
            <person name="Roberts A."/>
            <person name="Saif S."/>
            <person name="Shea T."/>
            <person name="Shenoy N."/>
            <person name="Sisk P."/>
            <person name="Stolte C."/>
            <person name="Sykes S."/>
            <person name="Yandava C."/>
            <person name="Wortman J."/>
            <person name="Nusbaum C."/>
            <person name="Birren B."/>
        </authorList>
    </citation>
    <scope>NUCLEOTIDE SEQUENCE</scope>
    <source>
        <strain evidence="3">ATCC 64411</strain>
    </source>
</reference>
<sequence>MDQLPPLCIPPTVHPHTHTVVFLHGRGGNVWGLVSALRFWTDSDGRNLARAFPTFRWVFPQAPIRALAATATAATTFSPTATAAVSWPQWFDIWNGADFTDREELQAEGLREQVPRIRNVLAAEAARLGGRWDRVVLAGISMGGATAAHVLFNLDVPASGGGRLAAFVGLACRCPFAGRSSLADMRAALGLEDEKVPPDHDSVVRGTPVLLEHCVDDELITIEHGRRMCQILTQFGAVVESREYPHGGHWFNAPQGAADAIAFLRKHVHDPDCGVGSR</sequence>
<reference evidence="4" key="5">
    <citation type="submission" date="2015-06" db="UniProtKB">
        <authorList>
            <consortium name="EnsemblFungi"/>
        </authorList>
    </citation>
    <scope>IDENTIFICATION</scope>
    <source>
        <strain evidence="4">ATCC 64411</strain>
    </source>
</reference>
<name>A0A0C4DKI5_MAGP6</name>
<dbReference type="AlphaFoldDB" id="A0A0C4DKI5"/>
<dbReference type="eggNOG" id="KOG2112">
    <property type="taxonomic scope" value="Eukaryota"/>
</dbReference>
<dbReference type="PANTHER" id="PTHR10655">
    <property type="entry name" value="LYSOPHOSPHOLIPASE-RELATED"/>
    <property type="match status" value="1"/>
</dbReference>
<dbReference type="EMBL" id="ADBL01000058">
    <property type="status" value="NOT_ANNOTATED_CDS"/>
    <property type="molecule type" value="Genomic_DNA"/>
</dbReference>
<evidence type="ECO:0000313" key="4">
    <source>
        <dbReference type="EnsemblFungi" id="MAPG_00259T0"/>
    </source>
</evidence>
<gene>
    <name evidence="3" type="ORF">MAPG_00259</name>
</gene>
<dbReference type="EMBL" id="GL876966">
    <property type="protein sequence ID" value="KLU81164.1"/>
    <property type="molecule type" value="Genomic_DNA"/>
</dbReference>
<accession>A0A0C4DKI5</accession>
<proteinExistence type="inferred from homology"/>
<dbReference type="GO" id="GO:0005737">
    <property type="term" value="C:cytoplasm"/>
    <property type="evidence" value="ECO:0007669"/>
    <property type="project" value="TreeGrafter"/>
</dbReference>
<dbReference type="Gene3D" id="3.40.50.1820">
    <property type="entry name" value="alpha/beta hydrolase"/>
    <property type="match status" value="1"/>
</dbReference>
<dbReference type="OMA" id="WFDVWNV"/>
<keyword evidence="5" id="KW-1185">Reference proteome</keyword>
<dbReference type="InterPro" id="IPR003140">
    <property type="entry name" value="PLipase/COase/thioEstase"/>
</dbReference>
<dbReference type="InterPro" id="IPR050565">
    <property type="entry name" value="LYPA1-2/EST-like"/>
</dbReference>
<dbReference type="Proteomes" id="UP000011715">
    <property type="component" value="Unassembled WGS sequence"/>
</dbReference>
<evidence type="ECO:0000259" key="2">
    <source>
        <dbReference type="Pfam" id="PF02230"/>
    </source>
</evidence>
<protein>
    <submittedName>
        <fullName evidence="3">Carboxylesterase</fullName>
    </submittedName>
</protein>
<organism evidence="4 5">
    <name type="scientific">Magnaporthiopsis poae (strain ATCC 64411 / 73-15)</name>
    <name type="common">Kentucky bluegrass fungus</name>
    <name type="synonym">Magnaporthe poae</name>
    <dbReference type="NCBI Taxonomy" id="644358"/>
    <lineage>
        <taxon>Eukaryota</taxon>
        <taxon>Fungi</taxon>
        <taxon>Dikarya</taxon>
        <taxon>Ascomycota</taxon>
        <taxon>Pezizomycotina</taxon>
        <taxon>Sordariomycetes</taxon>
        <taxon>Sordariomycetidae</taxon>
        <taxon>Magnaporthales</taxon>
        <taxon>Magnaporthaceae</taxon>
        <taxon>Magnaporthiopsis</taxon>
    </lineage>
</organism>
<dbReference type="GO" id="GO:0052689">
    <property type="term" value="F:carboxylic ester hydrolase activity"/>
    <property type="evidence" value="ECO:0007669"/>
    <property type="project" value="TreeGrafter"/>
</dbReference>
<reference evidence="4" key="4">
    <citation type="journal article" date="2015" name="G3 (Bethesda)">
        <title>Genome sequences of three phytopathogenic species of the Magnaporthaceae family of fungi.</title>
        <authorList>
            <person name="Okagaki L.H."/>
            <person name="Nunes C.C."/>
            <person name="Sailsbery J."/>
            <person name="Clay B."/>
            <person name="Brown D."/>
            <person name="John T."/>
            <person name="Oh Y."/>
            <person name="Young N."/>
            <person name="Fitzgerald M."/>
            <person name="Haas B.J."/>
            <person name="Zeng Q."/>
            <person name="Young S."/>
            <person name="Adiconis X."/>
            <person name="Fan L."/>
            <person name="Levin J.Z."/>
            <person name="Mitchell T.K."/>
            <person name="Okubara P.A."/>
            <person name="Farman M.L."/>
            <person name="Kohn L.M."/>
            <person name="Birren B."/>
            <person name="Ma L.-J."/>
            <person name="Dean R.A."/>
        </authorList>
    </citation>
    <scope>NUCLEOTIDE SEQUENCE</scope>
    <source>
        <strain evidence="4">ATCC 64411 / 73-15</strain>
    </source>
</reference>
<dbReference type="InterPro" id="IPR029058">
    <property type="entry name" value="AB_hydrolase_fold"/>
</dbReference>
<dbReference type="PANTHER" id="PTHR10655:SF63">
    <property type="entry name" value="PHOSPHOLIPASE_CARBOXYLESTERASE_THIOESTERASE DOMAIN-CONTAINING PROTEIN"/>
    <property type="match status" value="1"/>
</dbReference>
<dbReference type="SUPFAM" id="SSF53474">
    <property type="entry name" value="alpha/beta-Hydrolases"/>
    <property type="match status" value="1"/>
</dbReference>
<evidence type="ECO:0000256" key="1">
    <source>
        <dbReference type="ARBA" id="ARBA00006499"/>
    </source>
</evidence>
<comment type="similarity">
    <text evidence="1">Belongs to the AB hydrolase superfamily. AB hydrolase 2 family.</text>
</comment>
<dbReference type="VEuPathDB" id="FungiDB:MAPG_00259"/>
<reference evidence="5" key="1">
    <citation type="submission" date="2010-05" db="EMBL/GenBank/DDBJ databases">
        <title>The genome sequence of Magnaporthe poae strain ATCC 64411.</title>
        <authorList>
            <person name="Ma L.-J."/>
            <person name="Dead R."/>
            <person name="Young S."/>
            <person name="Zeng Q."/>
            <person name="Koehrsen M."/>
            <person name="Alvarado L."/>
            <person name="Berlin A."/>
            <person name="Chapman S.B."/>
            <person name="Chen Z."/>
            <person name="Freedman E."/>
            <person name="Gellesch M."/>
            <person name="Goldberg J."/>
            <person name="Griggs A."/>
            <person name="Gujja S."/>
            <person name="Heilman E.R."/>
            <person name="Heiman D."/>
            <person name="Hepburn T."/>
            <person name="Howarth C."/>
            <person name="Jen D."/>
            <person name="Larson L."/>
            <person name="Mehta T."/>
            <person name="Neiman D."/>
            <person name="Pearson M."/>
            <person name="Roberts A."/>
            <person name="Saif S."/>
            <person name="Shea T."/>
            <person name="Shenoy N."/>
            <person name="Sisk P."/>
            <person name="Stolte C."/>
            <person name="Sykes S."/>
            <person name="Walk T."/>
            <person name="White J."/>
            <person name="Yandava C."/>
            <person name="Haas B."/>
            <person name="Nusbaum C."/>
            <person name="Birren B."/>
        </authorList>
    </citation>
    <scope>NUCLEOTIDE SEQUENCE [LARGE SCALE GENOMIC DNA]</scope>
    <source>
        <strain evidence="5">ATCC 64411 / 73-15</strain>
    </source>
</reference>
<dbReference type="GO" id="GO:0008474">
    <property type="term" value="F:palmitoyl-(protein) hydrolase activity"/>
    <property type="evidence" value="ECO:0007669"/>
    <property type="project" value="TreeGrafter"/>
</dbReference>
<dbReference type="STRING" id="644358.A0A0C4DKI5"/>
<reference evidence="3" key="2">
    <citation type="submission" date="2010-05" db="EMBL/GenBank/DDBJ databases">
        <title>The Genome Sequence of Magnaporthe poae strain ATCC 64411.</title>
        <authorList>
            <consortium name="The Broad Institute Genome Sequencing Platform"/>
            <consortium name="Broad Institute Genome Sequencing Center for Infectious Disease"/>
            <person name="Ma L.-J."/>
            <person name="Dead R."/>
            <person name="Young S."/>
            <person name="Zeng Q."/>
            <person name="Koehrsen M."/>
            <person name="Alvarado L."/>
            <person name="Berlin A."/>
            <person name="Chapman S.B."/>
            <person name="Chen Z."/>
            <person name="Freedman E."/>
            <person name="Gellesch M."/>
            <person name="Goldberg J."/>
            <person name="Griggs A."/>
            <person name="Gujja S."/>
            <person name="Heilman E.R."/>
            <person name="Heiman D."/>
            <person name="Hepburn T."/>
            <person name="Howarth C."/>
            <person name="Jen D."/>
            <person name="Larson L."/>
            <person name="Mehta T."/>
            <person name="Neiman D."/>
            <person name="Pearson M."/>
            <person name="Roberts A."/>
            <person name="Saif S."/>
            <person name="Shea T."/>
            <person name="Shenoy N."/>
            <person name="Sisk P."/>
            <person name="Stolte C."/>
            <person name="Sykes S."/>
            <person name="Walk T."/>
            <person name="White J."/>
            <person name="Yandava C."/>
            <person name="Haas B."/>
            <person name="Nusbaum C."/>
            <person name="Birren B."/>
        </authorList>
    </citation>
    <scope>NUCLEOTIDE SEQUENCE</scope>
    <source>
        <strain evidence="3">ATCC 64411</strain>
    </source>
</reference>
<dbReference type="OrthoDB" id="434695at2759"/>